<comment type="caution">
    <text evidence="1">The sequence shown here is derived from an EMBL/GenBank/DDBJ whole genome shotgun (WGS) entry which is preliminary data.</text>
</comment>
<dbReference type="SUPFAM" id="SSF101690">
    <property type="entry name" value="PAZ domain"/>
    <property type="match status" value="1"/>
</dbReference>
<accession>A0A9X0AIA7</accession>
<protein>
    <submittedName>
        <fullName evidence="1">Uncharacterized protein</fullName>
    </submittedName>
</protein>
<dbReference type="Gene3D" id="2.170.260.10">
    <property type="entry name" value="paz domain"/>
    <property type="match status" value="1"/>
</dbReference>
<evidence type="ECO:0000313" key="1">
    <source>
        <dbReference type="EMBL" id="KAJ8063307.1"/>
    </source>
</evidence>
<organism evidence="1 2">
    <name type="scientific">Sclerotinia nivalis</name>
    <dbReference type="NCBI Taxonomy" id="352851"/>
    <lineage>
        <taxon>Eukaryota</taxon>
        <taxon>Fungi</taxon>
        <taxon>Dikarya</taxon>
        <taxon>Ascomycota</taxon>
        <taxon>Pezizomycotina</taxon>
        <taxon>Leotiomycetes</taxon>
        <taxon>Helotiales</taxon>
        <taxon>Sclerotiniaceae</taxon>
        <taxon>Sclerotinia</taxon>
    </lineage>
</organism>
<dbReference type="AlphaFoldDB" id="A0A9X0AIA7"/>
<dbReference type="Proteomes" id="UP001152300">
    <property type="component" value="Unassembled WGS sequence"/>
</dbReference>
<dbReference type="InterPro" id="IPR036085">
    <property type="entry name" value="PAZ_dom_sf"/>
</dbReference>
<dbReference type="EMBL" id="JAPEIS010000009">
    <property type="protein sequence ID" value="KAJ8063307.1"/>
    <property type="molecule type" value="Genomic_DNA"/>
</dbReference>
<proteinExistence type="predicted"/>
<name>A0A9X0AIA7_9HELO</name>
<evidence type="ECO:0000313" key="2">
    <source>
        <dbReference type="Proteomes" id="UP001152300"/>
    </source>
</evidence>
<gene>
    <name evidence="1" type="ORF">OCU04_008537</name>
</gene>
<sequence>MAKLRGVKVTFANNQKQRAICDISDFRADATWFLPKAKDGDPPPVRTTVWKHMNTVHAGFCIFPDAYCINVGSRKEGDEIWYPADSIFIASGQSVSDTNDGDLTEGLLKSAQRKPCVNQGVIHESAKKPLGILGAEGPNYSVFGLEIENRFTVLNIVKLLG</sequence>
<keyword evidence="2" id="KW-1185">Reference proteome</keyword>
<reference evidence="1" key="1">
    <citation type="submission" date="2022-11" db="EMBL/GenBank/DDBJ databases">
        <title>Genome Resource of Sclerotinia nivalis Strain SnTB1, a Plant Pathogen Isolated from American Ginseng.</title>
        <authorList>
            <person name="Fan S."/>
        </authorList>
    </citation>
    <scope>NUCLEOTIDE SEQUENCE</scope>
    <source>
        <strain evidence="1">SnTB1</strain>
    </source>
</reference>